<dbReference type="AlphaFoldDB" id="A0A6L6GC58"/>
<reference evidence="3 4" key="1">
    <citation type="submission" date="2019-11" db="EMBL/GenBank/DDBJ databases">
        <authorList>
            <person name="An D."/>
        </authorList>
    </citation>
    <scope>NUCLEOTIDE SEQUENCE [LARGE SCALE GENOMIC DNA]</scope>
    <source>
        <strain evidence="3 4">YIM 103518</strain>
    </source>
</reference>
<dbReference type="InterPro" id="IPR045006">
    <property type="entry name" value="CHLI-like"/>
</dbReference>
<feature type="domain" description="AAA+ ATPase" evidence="2">
    <location>
        <begin position="210"/>
        <end position="389"/>
    </location>
</feature>
<evidence type="ECO:0000259" key="2">
    <source>
        <dbReference type="SMART" id="SM00382"/>
    </source>
</evidence>
<proteinExistence type="inferred from homology"/>
<evidence type="ECO:0000313" key="4">
    <source>
        <dbReference type="Proteomes" id="UP000473854"/>
    </source>
</evidence>
<accession>A0A6L6GC58</accession>
<comment type="similarity">
    <text evidence="1">Belongs to the Mg-chelatase subunits D/I family. ComM subfamily.</text>
</comment>
<sequence>MSFAKIYTRGLLGLHAPSIEVEVHISQGLPSLTIVGLPEAAVRESKDRVRSAIINSGFQFPTKRLTINLAPADLPKDGSRLDLPIALGILIASGQLPEHSTDGFEFIGELALDGQLRPITGTLSIAIACQQAKHKLILPAQNAQEASQLPLFEAFSAEHLKQVCDHLNNIHPLTAFENKQDFHINKSKYDLSDVKGQLQPRRALEIAAAGGHSLLFKGPPGTGKTLLASRLSSILPPLTTQENLEVASIYSVANAAHDFGQRPFRAPHHTASAVALVGGGSHPKPGEITLSHLGVLFLDELPEFDRKVLEVLRQPLEAKEIVISRASRQITFPANFQLIAAMNPCPCGYAFNQDVRCQCSADAIKRYQNRISGPLLDRIDLHIDVPPLQASELQNTQPVEDSETVRLRVIAAYNFQIERQNCLNMALSPKQLEQYATLDMQASKIIELAQQRLNLSARAYHRVLRVARTIADLAQNENIQSTHLTEALSYRSQHA</sequence>
<name>A0A6L6GC58_9GAMM</name>
<dbReference type="SUPFAM" id="SSF54211">
    <property type="entry name" value="Ribosomal protein S5 domain 2-like"/>
    <property type="match status" value="1"/>
</dbReference>
<dbReference type="InterPro" id="IPR027417">
    <property type="entry name" value="P-loop_NTPase"/>
</dbReference>
<dbReference type="InterPro" id="IPR025158">
    <property type="entry name" value="Mg_chelat-rel_C"/>
</dbReference>
<comment type="caution">
    <text evidence="3">The sequence shown here is derived from an EMBL/GenBank/DDBJ whole genome shotgun (WGS) entry which is preliminary data.</text>
</comment>
<dbReference type="PANTHER" id="PTHR32039:SF7">
    <property type="entry name" value="COMPETENCE PROTEIN COMM"/>
    <property type="match status" value="1"/>
</dbReference>
<dbReference type="InterPro" id="IPR003593">
    <property type="entry name" value="AAA+_ATPase"/>
</dbReference>
<dbReference type="InterPro" id="IPR020568">
    <property type="entry name" value="Ribosomal_Su5_D2-typ_SF"/>
</dbReference>
<gene>
    <name evidence="3" type="ORF">GIX10_02220</name>
</gene>
<organism evidence="3 4">
    <name type="scientific">Acinetobacter faecalis</name>
    <dbReference type="NCBI Taxonomy" id="2665161"/>
    <lineage>
        <taxon>Bacteria</taxon>
        <taxon>Pseudomonadati</taxon>
        <taxon>Pseudomonadota</taxon>
        <taxon>Gammaproteobacteria</taxon>
        <taxon>Moraxellales</taxon>
        <taxon>Moraxellaceae</taxon>
        <taxon>Acinetobacter</taxon>
    </lineage>
</organism>
<dbReference type="NCBIfam" id="TIGR00368">
    <property type="entry name" value="YifB family Mg chelatase-like AAA ATPase"/>
    <property type="match status" value="1"/>
</dbReference>
<dbReference type="Proteomes" id="UP000473854">
    <property type="component" value="Unassembled WGS sequence"/>
</dbReference>
<dbReference type="InterPro" id="IPR004482">
    <property type="entry name" value="Mg_chelat-rel"/>
</dbReference>
<dbReference type="InterPro" id="IPR000523">
    <property type="entry name" value="Mg_chelatse_chII-like_cat_dom"/>
</dbReference>
<evidence type="ECO:0000256" key="1">
    <source>
        <dbReference type="ARBA" id="ARBA00006354"/>
    </source>
</evidence>
<dbReference type="EMBL" id="WLYL01000004">
    <property type="protein sequence ID" value="MTD10272.1"/>
    <property type="molecule type" value="Genomic_DNA"/>
</dbReference>
<dbReference type="SMART" id="SM00382">
    <property type="entry name" value="AAA"/>
    <property type="match status" value="1"/>
</dbReference>
<dbReference type="NCBIfam" id="NF007365">
    <property type="entry name" value="PRK09862.1"/>
    <property type="match status" value="1"/>
</dbReference>
<dbReference type="InterPro" id="IPR014721">
    <property type="entry name" value="Ribsml_uS5_D2-typ_fold_subgr"/>
</dbReference>
<dbReference type="Pfam" id="PF13335">
    <property type="entry name" value="Mg_chelatase_C"/>
    <property type="match status" value="1"/>
</dbReference>
<dbReference type="Pfam" id="PF01078">
    <property type="entry name" value="Mg_chelatase"/>
    <property type="match status" value="1"/>
</dbReference>
<dbReference type="Gene3D" id="3.30.230.10">
    <property type="match status" value="1"/>
</dbReference>
<dbReference type="SUPFAM" id="SSF52540">
    <property type="entry name" value="P-loop containing nucleoside triphosphate hydrolases"/>
    <property type="match status" value="1"/>
</dbReference>
<dbReference type="GO" id="GO:0005524">
    <property type="term" value="F:ATP binding"/>
    <property type="evidence" value="ECO:0007669"/>
    <property type="project" value="InterPro"/>
</dbReference>
<dbReference type="Gene3D" id="3.40.50.300">
    <property type="entry name" value="P-loop containing nucleotide triphosphate hydrolases"/>
    <property type="match status" value="1"/>
</dbReference>
<dbReference type="RefSeq" id="WP_154771921.1">
    <property type="nucleotide sequence ID" value="NZ_WLYL01000004.1"/>
</dbReference>
<evidence type="ECO:0000313" key="3">
    <source>
        <dbReference type="EMBL" id="MTD10272.1"/>
    </source>
</evidence>
<protein>
    <submittedName>
        <fullName evidence="3">YifB family Mg chelatase-like AAA ATPase</fullName>
    </submittedName>
</protein>
<dbReference type="PANTHER" id="PTHR32039">
    <property type="entry name" value="MAGNESIUM-CHELATASE SUBUNIT CHLI"/>
    <property type="match status" value="1"/>
</dbReference>
<dbReference type="Pfam" id="PF13541">
    <property type="entry name" value="ChlI"/>
    <property type="match status" value="1"/>
</dbReference>